<organism evidence="4 5">
    <name type="scientific">Croceifilum oryzae</name>
    <dbReference type="NCBI Taxonomy" id="1553429"/>
    <lineage>
        <taxon>Bacteria</taxon>
        <taxon>Bacillati</taxon>
        <taxon>Bacillota</taxon>
        <taxon>Bacilli</taxon>
        <taxon>Bacillales</taxon>
        <taxon>Thermoactinomycetaceae</taxon>
        <taxon>Croceifilum</taxon>
    </lineage>
</organism>
<comment type="caution">
    <text evidence="4">The sequence shown here is derived from an EMBL/GenBank/DDBJ whole genome shotgun (WGS) entry which is preliminary data.</text>
</comment>
<dbReference type="Pfam" id="PF07261">
    <property type="entry name" value="DnaB_2"/>
    <property type="match status" value="1"/>
</dbReference>
<dbReference type="InterPro" id="IPR006343">
    <property type="entry name" value="DnaB/C_C"/>
</dbReference>
<name>A0AAJ1TPG5_9BACL</name>
<dbReference type="Pfam" id="PF21984">
    <property type="entry name" value="DnaD_N"/>
    <property type="match status" value="1"/>
</dbReference>
<accession>A0AAJ1TPG5</accession>
<dbReference type="Proteomes" id="UP001238450">
    <property type="component" value="Unassembled WGS sequence"/>
</dbReference>
<comment type="similarity">
    <text evidence="1">Belongs to the DnaB/DnaD family.</text>
</comment>
<dbReference type="SUPFAM" id="SSF158499">
    <property type="entry name" value="DnaD domain-like"/>
    <property type="match status" value="1"/>
</dbReference>
<dbReference type="AlphaFoldDB" id="A0AAJ1TPG5"/>
<reference evidence="4 5" key="1">
    <citation type="submission" date="2023-07" db="EMBL/GenBank/DDBJ databases">
        <title>Genomic Encyclopedia of Type Strains, Phase IV (KMG-IV): sequencing the most valuable type-strain genomes for metagenomic binning, comparative biology and taxonomic classification.</title>
        <authorList>
            <person name="Goeker M."/>
        </authorList>
    </citation>
    <scope>NUCLEOTIDE SEQUENCE [LARGE SCALE GENOMIC DNA]</scope>
    <source>
        <strain evidence="4 5">DSM 46876</strain>
    </source>
</reference>
<feature type="domain" description="DnaD N-terminal" evidence="3">
    <location>
        <begin position="22"/>
        <end position="115"/>
    </location>
</feature>
<gene>
    <name evidence="4" type="ORF">J2Z48_002718</name>
</gene>
<dbReference type="InterPro" id="IPR053162">
    <property type="entry name" value="DnaD"/>
</dbReference>
<dbReference type="PANTHER" id="PTHR37293:SF6">
    <property type="entry name" value="DNA REPLICATION PROTEIN DNAD"/>
    <property type="match status" value="1"/>
</dbReference>
<dbReference type="InterPro" id="IPR036388">
    <property type="entry name" value="WH-like_DNA-bd_sf"/>
</dbReference>
<sequence>MEQSGSFQTTLVNFLLQGSVSVPVILLQEYKQVGLTEKDVMILIHLINFQEKEWNPLPSIQLLESRMHMSYEEISNALHHMVQHGFIELEDVTDENGLQSERYSLTPLYRQLAANYIGRQTPDIDEQTNAYQGLFQLFEREFGRALSPFECETLSRWIDEDGYSDDLIEAALREAVFCGKVSFRYIDRILLEWERNQIQTSEQAFEYTRRFRSKGVLYKQMKPTEVDAGNFSFYNWVSQE</sequence>
<evidence type="ECO:0000313" key="5">
    <source>
        <dbReference type="Proteomes" id="UP001238450"/>
    </source>
</evidence>
<proteinExistence type="inferred from homology"/>
<dbReference type="InterPro" id="IPR034829">
    <property type="entry name" value="DnaD-like_sf"/>
</dbReference>
<dbReference type="Gene3D" id="1.10.10.630">
    <property type="entry name" value="DnaD domain-like"/>
    <property type="match status" value="1"/>
</dbReference>
<evidence type="ECO:0000259" key="2">
    <source>
        <dbReference type="Pfam" id="PF07261"/>
    </source>
</evidence>
<dbReference type="SUPFAM" id="SSF46785">
    <property type="entry name" value="Winged helix' DNA-binding domain"/>
    <property type="match status" value="1"/>
</dbReference>
<evidence type="ECO:0000313" key="4">
    <source>
        <dbReference type="EMBL" id="MDQ0418515.1"/>
    </source>
</evidence>
<dbReference type="Gene3D" id="1.10.10.10">
    <property type="entry name" value="Winged helix-like DNA-binding domain superfamily/Winged helix DNA-binding domain"/>
    <property type="match status" value="1"/>
</dbReference>
<feature type="domain" description="DnaB/C C-terminal" evidence="2">
    <location>
        <begin position="135"/>
        <end position="207"/>
    </location>
</feature>
<evidence type="ECO:0000256" key="1">
    <source>
        <dbReference type="ARBA" id="ARBA00093462"/>
    </source>
</evidence>
<dbReference type="RefSeq" id="WP_307254286.1">
    <property type="nucleotide sequence ID" value="NZ_JAUSUV010000013.1"/>
</dbReference>
<protein>
    <submittedName>
        <fullName evidence="4">DNA replication protein</fullName>
    </submittedName>
</protein>
<dbReference type="EMBL" id="JAUSUV010000013">
    <property type="protein sequence ID" value="MDQ0418515.1"/>
    <property type="molecule type" value="Genomic_DNA"/>
</dbReference>
<keyword evidence="5" id="KW-1185">Reference proteome</keyword>
<evidence type="ECO:0000259" key="3">
    <source>
        <dbReference type="Pfam" id="PF21984"/>
    </source>
</evidence>
<dbReference type="PANTHER" id="PTHR37293">
    <property type="entry name" value="PHAGE REPLICATION PROTEIN-RELATED"/>
    <property type="match status" value="1"/>
</dbReference>
<dbReference type="NCBIfam" id="TIGR01446">
    <property type="entry name" value="DnaD_dom"/>
    <property type="match status" value="1"/>
</dbReference>
<dbReference type="InterPro" id="IPR036390">
    <property type="entry name" value="WH_DNA-bd_sf"/>
</dbReference>
<dbReference type="InterPro" id="IPR053843">
    <property type="entry name" value="DnaD_N"/>
</dbReference>